<dbReference type="PANTHER" id="PTHR22881">
    <property type="entry name" value="BROMODOMAIN CONTAINING PROTEIN"/>
    <property type="match status" value="1"/>
</dbReference>
<dbReference type="PROSITE" id="PS50014">
    <property type="entry name" value="BROMODOMAIN_2"/>
    <property type="match status" value="1"/>
</dbReference>
<feature type="region of interest" description="Disordered" evidence="3">
    <location>
        <begin position="808"/>
        <end position="827"/>
    </location>
</feature>
<evidence type="ECO:0000256" key="2">
    <source>
        <dbReference type="PROSITE-ProRule" id="PRU00035"/>
    </source>
</evidence>
<dbReference type="Proteomes" id="UP001222027">
    <property type="component" value="Unassembled WGS sequence"/>
</dbReference>
<gene>
    <name evidence="5" type="ORF">OPV22_012689</name>
</gene>
<name>A0AAV8QZD4_ENSVE</name>
<dbReference type="CDD" id="cd04369">
    <property type="entry name" value="Bromodomain"/>
    <property type="match status" value="1"/>
</dbReference>
<evidence type="ECO:0000313" key="6">
    <source>
        <dbReference type="Proteomes" id="UP001222027"/>
    </source>
</evidence>
<dbReference type="PRINTS" id="PR00503">
    <property type="entry name" value="BROMODOMAIN"/>
</dbReference>
<organism evidence="5 6">
    <name type="scientific">Ensete ventricosum</name>
    <name type="common">Abyssinian banana</name>
    <name type="synonym">Musa ensete</name>
    <dbReference type="NCBI Taxonomy" id="4639"/>
    <lineage>
        <taxon>Eukaryota</taxon>
        <taxon>Viridiplantae</taxon>
        <taxon>Streptophyta</taxon>
        <taxon>Embryophyta</taxon>
        <taxon>Tracheophyta</taxon>
        <taxon>Spermatophyta</taxon>
        <taxon>Magnoliopsida</taxon>
        <taxon>Liliopsida</taxon>
        <taxon>Zingiberales</taxon>
        <taxon>Musaceae</taxon>
        <taxon>Ensete</taxon>
    </lineage>
</organism>
<feature type="compositionally biased region" description="Basic and acidic residues" evidence="3">
    <location>
        <begin position="154"/>
        <end position="168"/>
    </location>
</feature>
<feature type="compositionally biased region" description="Basic residues" evidence="3">
    <location>
        <begin position="7"/>
        <end position="16"/>
    </location>
</feature>
<feature type="compositionally biased region" description="Low complexity" evidence="3">
    <location>
        <begin position="105"/>
        <end position="123"/>
    </location>
</feature>
<evidence type="ECO:0000256" key="3">
    <source>
        <dbReference type="SAM" id="MobiDB-lite"/>
    </source>
</evidence>
<feature type="compositionally biased region" description="Acidic residues" evidence="3">
    <location>
        <begin position="60"/>
        <end position="70"/>
    </location>
</feature>
<dbReference type="AlphaFoldDB" id="A0AAV8QZD4"/>
<feature type="compositionally biased region" description="Polar residues" evidence="3">
    <location>
        <begin position="808"/>
        <end position="817"/>
    </location>
</feature>
<keyword evidence="1 2" id="KW-0103">Bromodomain</keyword>
<evidence type="ECO:0000256" key="1">
    <source>
        <dbReference type="ARBA" id="ARBA00023117"/>
    </source>
</evidence>
<evidence type="ECO:0000259" key="4">
    <source>
        <dbReference type="PROSITE" id="PS50014"/>
    </source>
</evidence>
<dbReference type="EMBL" id="JAQQAF010000004">
    <property type="protein sequence ID" value="KAJ8490968.1"/>
    <property type="molecule type" value="Genomic_DNA"/>
</dbReference>
<keyword evidence="6" id="KW-1185">Reference proteome</keyword>
<feature type="compositionally biased region" description="Basic and acidic residues" evidence="3">
    <location>
        <begin position="385"/>
        <end position="395"/>
    </location>
</feature>
<dbReference type="PANTHER" id="PTHR22881:SF42">
    <property type="entry name" value="DNA-BINDING BROMODOMAIN-CONTAINING PROTEIN"/>
    <property type="match status" value="1"/>
</dbReference>
<dbReference type="Pfam" id="PF00439">
    <property type="entry name" value="Bromodomain"/>
    <property type="match status" value="1"/>
</dbReference>
<dbReference type="Gene3D" id="1.20.920.10">
    <property type="entry name" value="Bromodomain-like"/>
    <property type="match status" value="1"/>
</dbReference>
<dbReference type="SMART" id="SM00297">
    <property type="entry name" value="BROMO"/>
    <property type="match status" value="1"/>
</dbReference>
<proteinExistence type="predicted"/>
<feature type="region of interest" description="Disordered" evidence="3">
    <location>
        <begin position="886"/>
        <end position="927"/>
    </location>
</feature>
<dbReference type="SUPFAM" id="SSF47370">
    <property type="entry name" value="Bromodomain"/>
    <property type="match status" value="1"/>
</dbReference>
<feature type="region of interest" description="Disordered" evidence="3">
    <location>
        <begin position="60"/>
        <end position="168"/>
    </location>
</feature>
<feature type="region of interest" description="Disordered" evidence="3">
    <location>
        <begin position="1"/>
        <end position="47"/>
    </location>
</feature>
<dbReference type="InterPro" id="IPR036427">
    <property type="entry name" value="Bromodomain-like_sf"/>
</dbReference>
<feature type="compositionally biased region" description="Acidic residues" evidence="3">
    <location>
        <begin position="124"/>
        <end position="143"/>
    </location>
</feature>
<feature type="region of interest" description="Disordered" evidence="3">
    <location>
        <begin position="359"/>
        <end position="418"/>
    </location>
</feature>
<evidence type="ECO:0000313" key="5">
    <source>
        <dbReference type="EMBL" id="KAJ8490968.1"/>
    </source>
</evidence>
<accession>A0AAV8QZD4</accession>
<protein>
    <recommendedName>
        <fullName evidence="4">Bromo domain-containing protein</fullName>
    </recommendedName>
</protein>
<comment type="caution">
    <text evidence="5">The sequence shown here is derived from an EMBL/GenBank/DDBJ whole genome shotgun (WGS) entry which is preliminary data.</text>
</comment>
<reference evidence="5 6" key="1">
    <citation type="submission" date="2022-12" db="EMBL/GenBank/DDBJ databases">
        <title>Chromosome-scale assembly of the Ensete ventricosum genome.</title>
        <authorList>
            <person name="Dussert Y."/>
            <person name="Stocks J."/>
            <person name="Wendawek A."/>
            <person name="Woldeyes F."/>
            <person name="Nichols R.A."/>
            <person name="Borrell J.S."/>
        </authorList>
    </citation>
    <scope>NUCLEOTIDE SEQUENCE [LARGE SCALE GENOMIC DNA]</scope>
    <source>
        <strain evidence="6">cv. Maze</strain>
        <tissue evidence="5">Seeds</tissue>
    </source>
</reference>
<feature type="compositionally biased region" description="Low complexity" evidence="3">
    <location>
        <begin position="84"/>
        <end position="96"/>
    </location>
</feature>
<sequence>MTEAAATKKKRGRPRKKLEGGHLHYSPPSPPRPATAPRRTLRPRRRRTLLDDFADFDDYLDEEEEEVVVEEQERKGKRRKLKLILKLPLAGPTTATTEEERPRRGAPVVPASSFSSLVSSSSYVDDDDDDDDDDDEEDEEAEGETMKPLKKRRLEGCDDGVRSVGSGDRETGKMVLLQSLKGSATGVSTSSQVSGTCMPERKLLEAVLDKIQKKDTYGVFVEPVDPEELPDYYDVIEHPMDFGTVRKKLATEVYHSFEQFEDDVFLICSNAMQYNAPDTIYFRQARSMQDIGRKEFQKLRIEGKCMETYSKCEEKTVFNPTEKKMLQKCPPKVVQENFVSDISSATTIASGGEPCTGLSTAEASGVDPATTSNGLADGSSSLGESKSEKVDDLRVKGSPSKLGKKSLEGNENPRASYNVCDEQSPRVFGMVCDVLDSEQRKLVPVGLDAEYSYARSLACFAANLGPIAWRIASQRIESALPSGVKFGSGWVGEYEPLPTPILSFENIPQLQHQQLDTDTTLQSKTPLKDKATALGKKANGNSREVNYGIQSKLGTTICNRGSDPVTGEKNLCGFTKVKQQSPSFISETQLRPNAAVLQQKNKQVTSNLAKVSGTFFEQVREHQQSSSSSSLVDQSVQRPEIYTGVAAFKPPRRISLDRKLGQPEPLKRTVAMVPCSTTDGRVPVGQSSNGKVLGGSTSNILGNTIGFSSKYQKGIVGDERQTLHEYSLNHPSRLMGWPIEMLNQANNSNNSVDPSKLLPSAVPPTGRESANTADAAAAGGWMSIGTSTQSKMLVNAVNVRDSPNGSASTNFYGSTSKAPKVSSRVSDDSKMTTSMSQAFRQPIQVVGSEPQFCNKGLVIFPQLGATGMSRFQGQTPLQGLLQQTENKHPKNVCPPDLNISFQPPGSPVPHSSGILKDSQQPDLALQL</sequence>
<feature type="domain" description="Bromo" evidence="4">
    <location>
        <begin position="212"/>
        <end position="282"/>
    </location>
</feature>
<dbReference type="InterPro" id="IPR001487">
    <property type="entry name" value="Bromodomain"/>
</dbReference>
<dbReference type="InterPro" id="IPR051831">
    <property type="entry name" value="Bromodomain_contain_prot"/>
</dbReference>